<dbReference type="CDD" id="cd01427">
    <property type="entry name" value="HAD_like"/>
    <property type="match status" value="1"/>
</dbReference>
<evidence type="ECO:0000313" key="1">
    <source>
        <dbReference type="EMBL" id="MBK1880927.1"/>
    </source>
</evidence>
<proteinExistence type="predicted"/>
<gene>
    <name evidence="1" type="ORF">JIN85_00790</name>
</gene>
<dbReference type="Proteomes" id="UP000603141">
    <property type="component" value="Unassembled WGS sequence"/>
</dbReference>
<organism evidence="1 2">
    <name type="scientific">Luteolibacter pohnpeiensis</name>
    <dbReference type="NCBI Taxonomy" id="454153"/>
    <lineage>
        <taxon>Bacteria</taxon>
        <taxon>Pseudomonadati</taxon>
        <taxon>Verrucomicrobiota</taxon>
        <taxon>Verrucomicrobiia</taxon>
        <taxon>Verrucomicrobiales</taxon>
        <taxon>Verrucomicrobiaceae</taxon>
        <taxon>Luteolibacter</taxon>
    </lineage>
</organism>
<dbReference type="InterPro" id="IPR023214">
    <property type="entry name" value="HAD_sf"/>
</dbReference>
<keyword evidence="2" id="KW-1185">Reference proteome</keyword>
<evidence type="ECO:0000313" key="2">
    <source>
        <dbReference type="Proteomes" id="UP000603141"/>
    </source>
</evidence>
<dbReference type="Pfam" id="PF12710">
    <property type="entry name" value="HAD"/>
    <property type="match status" value="1"/>
</dbReference>
<dbReference type="AlphaFoldDB" id="A0A934VSY6"/>
<sequence>MSFVEKVTTAGSKDYVDPSQRIAVFDNDGTLWAEQPVYFQALFLLDRIKQLSPKHPEWAEQEPFATVLRGEPEKILSADEKSLVALAMATHGNLTDDEFKIVVRDWLKSARHPQTGLPFTEMVYQPMLELLAYLRAEHFKTFIVSGGGIDFIRVFAEETYGIPPEQVVGTRNKAKYEIRDGTPVIVKLPELDFIDDGPGKPAGIHLHIGRRPIFAAGNSDGDYQMLDWTTSSEGARFGMILHHNDEDREFAYDRNSSIGKLDKAWTDAETKYWTVVDIKSDWKTIFPTSSSK</sequence>
<dbReference type="GO" id="GO:0016787">
    <property type="term" value="F:hydrolase activity"/>
    <property type="evidence" value="ECO:0007669"/>
    <property type="project" value="UniProtKB-KW"/>
</dbReference>
<reference evidence="1" key="1">
    <citation type="submission" date="2021-01" db="EMBL/GenBank/DDBJ databases">
        <title>Modified the classification status of verrucomicrobia.</title>
        <authorList>
            <person name="Feng X."/>
        </authorList>
    </citation>
    <scope>NUCLEOTIDE SEQUENCE</scope>
    <source>
        <strain evidence="1">KCTC 22041</strain>
    </source>
</reference>
<accession>A0A934VSY6</accession>
<dbReference type="InterPro" id="IPR036412">
    <property type="entry name" value="HAD-like_sf"/>
</dbReference>
<comment type="caution">
    <text evidence="1">The sequence shown here is derived from an EMBL/GenBank/DDBJ whole genome shotgun (WGS) entry which is preliminary data.</text>
</comment>
<dbReference type="SUPFAM" id="SSF56784">
    <property type="entry name" value="HAD-like"/>
    <property type="match status" value="1"/>
</dbReference>
<protein>
    <submittedName>
        <fullName evidence="1">Haloacid dehalogenase-like hydrolase</fullName>
    </submittedName>
</protein>
<dbReference type="EMBL" id="JAENIJ010000001">
    <property type="protein sequence ID" value="MBK1880927.1"/>
    <property type="molecule type" value="Genomic_DNA"/>
</dbReference>
<dbReference type="Gene3D" id="3.40.50.1000">
    <property type="entry name" value="HAD superfamily/HAD-like"/>
    <property type="match status" value="1"/>
</dbReference>
<name>A0A934VSY6_9BACT</name>
<keyword evidence="1" id="KW-0378">Hydrolase</keyword>